<dbReference type="EMBL" id="JAWJZF010000236">
    <property type="protein sequence ID" value="MDX2291602.1"/>
    <property type="molecule type" value="Genomic_DNA"/>
</dbReference>
<comment type="caution">
    <text evidence="1">The sequence shown here is derived from an EMBL/GenBank/DDBJ whole genome shotgun (WGS) entry which is preliminary data.</text>
</comment>
<accession>A0ABU4K2B6</accession>
<dbReference type="Proteomes" id="UP001278571">
    <property type="component" value="Unassembled WGS sequence"/>
</dbReference>
<protein>
    <submittedName>
        <fullName evidence="1">Uncharacterized protein</fullName>
    </submittedName>
</protein>
<feature type="non-terminal residue" evidence="1">
    <location>
        <position position="103"/>
    </location>
</feature>
<dbReference type="RefSeq" id="WP_319008147.1">
    <property type="nucleotide sequence ID" value="NZ_JAWJZF010000236.1"/>
</dbReference>
<proteinExistence type="predicted"/>
<organism evidence="1 2">
    <name type="scientific">Streptomyces roseolus</name>
    <dbReference type="NCBI Taxonomy" id="67358"/>
    <lineage>
        <taxon>Bacteria</taxon>
        <taxon>Bacillati</taxon>
        <taxon>Actinomycetota</taxon>
        <taxon>Actinomycetes</taxon>
        <taxon>Kitasatosporales</taxon>
        <taxon>Streptomycetaceae</taxon>
        <taxon>Streptomyces</taxon>
    </lineage>
</organism>
<keyword evidence="2" id="KW-1185">Reference proteome</keyword>
<sequence>IPGTNTPLTLGGNKPSIFCLQGPAQLGTTVPLPGCPAGGLGGAIGAGIASGGFSFFPTPVLDQVIARQQALGPRRFASDALFFDQERAFNATNITTYTFDSGL</sequence>
<name>A0ABU4K2B6_9ACTN</name>
<gene>
    <name evidence="1" type="ORF">R2363_05360</name>
</gene>
<evidence type="ECO:0000313" key="1">
    <source>
        <dbReference type="EMBL" id="MDX2291602.1"/>
    </source>
</evidence>
<reference evidence="1 2" key="1">
    <citation type="submission" date="2023-10" db="EMBL/GenBank/DDBJ databases">
        <authorList>
            <person name="Wang X.X."/>
        </authorList>
    </citation>
    <scope>NUCLEOTIDE SEQUENCE [LARGE SCALE GENOMIC DNA]</scope>
    <source>
        <strain evidence="1 2">NBRC 12816</strain>
    </source>
</reference>
<feature type="non-terminal residue" evidence="1">
    <location>
        <position position="1"/>
    </location>
</feature>
<evidence type="ECO:0000313" key="2">
    <source>
        <dbReference type="Proteomes" id="UP001278571"/>
    </source>
</evidence>